<reference evidence="4 5" key="1">
    <citation type="submission" date="2022-01" db="EMBL/GenBank/DDBJ databases">
        <title>A chromosomal length assembly of Cordylochernes scorpioides.</title>
        <authorList>
            <person name="Zeh D."/>
            <person name="Zeh J."/>
        </authorList>
    </citation>
    <scope>NUCLEOTIDE SEQUENCE [LARGE SCALE GENOMIC DNA]</scope>
    <source>
        <strain evidence="4">IN4F17</strain>
        <tissue evidence="4">Whole Body</tissue>
    </source>
</reference>
<feature type="region of interest" description="Disordered" evidence="2">
    <location>
        <begin position="329"/>
        <end position="420"/>
    </location>
</feature>
<feature type="region of interest" description="Disordered" evidence="2">
    <location>
        <begin position="791"/>
        <end position="829"/>
    </location>
</feature>
<dbReference type="PROSITE" id="PS50053">
    <property type="entry name" value="UBIQUITIN_2"/>
    <property type="match status" value="1"/>
</dbReference>
<dbReference type="InterPro" id="IPR051658">
    <property type="entry name" value="UBLCP1"/>
</dbReference>
<dbReference type="Pfam" id="PF03031">
    <property type="entry name" value="NIF"/>
    <property type="match status" value="1"/>
</dbReference>
<dbReference type="CDD" id="cd01813">
    <property type="entry name" value="Ubl_UBLCP1"/>
    <property type="match status" value="1"/>
</dbReference>
<proteinExistence type="predicted"/>
<dbReference type="SUPFAM" id="SSF54236">
    <property type="entry name" value="Ubiquitin-like"/>
    <property type="match status" value="1"/>
</dbReference>
<accession>A0ABY6KGD5</accession>
<dbReference type="PANTHER" id="PTHR48493">
    <property type="entry name" value="UBIQUITIN-LIKE DOMAIN-CONTAINING CTD PHOSPHATASE 1"/>
    <property type="match status" value="1"/>
</dbReference>
<dbReference type="Gene3D" id="3.10.20.90">
    <property type="entry name" value="Phosphatidylinositol 3-kinase Catalytic Subunit, Chain A, domain 1"/>
    <property type="match status" value="1"/>
</dbReference>
<evidence type="ECO:0000259" key="3">
    <source>
        <dbReference type="PROSITE" id="PS50053"/>
    </source>
</evidence>
<feature type="domain" description="Ubiquitin-like" evidence="3">
    <location>
        <begin position="4"/>
        <end position="76"/>
    </location>
</feature>
<gene>
    <name evidence="4" type="ORF">LAZ67_5002108</name>
</gene>
<feature type="compositionally biased region" description="Polar residues" evidence="2">
    <location>
        <begin position="404"/>
        <end position="420"/>
    </location>
</feature>
<organism evidence="4 5">
    <name type="scientific">Cordylochernes scorpioides</name>
    <dbReference type="NCBI Taxonomy" id="51811"/>
    <lineage>
        <taxon>Eukaryota</taxon>
        <taxon>Metazoa</taxon>
        <taxon>Ecdysozoa</taxon>
        <taxon>Arthropoda</taxon>
        <taxon>Chelicerata</taxon>
        <taxon>Arachnida</taxon>
        <taxon>Pseudoscorpiones</taxon>
        <taxon>Cheliferoidea</taxon>
        <taxon>Chernetidae</taxon>
        <taxon>Cordylochernes</taxon>
    </lineage>
</organism>
<feature type="region of interest" description="Disordered" evidence="2">
    <location>
        <begin position="584"/>
        <end position="678"/>
    </location>
</feature>
<feature type="compositionally biased region" description="Pro residues" evidence="2">
    <location>
        <begin position="799"/>
        <end position="810"/>
    </location>
</feature>
<dbReference type="Pfam" id="PF00240">
    <property type="entry name" value="ubiquitin"/>
    <property type="match status" value="1"/>
</dbReference>
<dbReference type="InterPro" id="IPR036412">
    <property type="entry name" value="HAD-like_sf"/>
</dbReference>
<dbReference type="InterPro" id="IPR023214">
    <property type="entry name" value="HAD_sf"/>
</dbReference>
<dbReference type="InterPro" id="IPR000626">
    <property type="entry name" value="Ubiquitin-like_dom"/>
</dbReference>
<dbReference type="SUPFAM" id="SSF56784">
    <property type="entry name" value="HAD-like"/>
    <property type="match status" value="1"/>
</dbReference>
<evidence type="ECO:0000313" key="5">
    <source>
        <dbReference type="Proteomes" id="UP001235939"/>
    </source>
</evidence>
<keyword evidence="5" id="KW-1185">Reference proteome</keyword>
<dbReference type="Gene3D" id="3.40.50.1000">
    <property type="entry name" value="HAD superfamily/HAD-like"/>
    <property type="match status" value="1"/>
</dbReference>
<dbReference type="PANTHER" id="PTHR48493:SF1">
    <property type="entry name" value="UBIQUITIN-LIKE DOMAIN-CONTAINING CTD PHOSPHATASE 1"/>
    <property type="match status" value="1"/>
</dbReference>
<protein>
    <recommendedName>
        <fullName evidence="1">Ubiquitin-like domain-containing CTD phosphatase 1</fullName>
    </recommendedName>
</protein>
<evidence type="ECO:0000256" key="1">
    <source>
        <dbReference type="ARBA" id="ARBA00014187"/>
    </source>
</evidence>
<dbReference type="Proteomes" id="UP001235939">
    <property type="component" value="Chromosome 05"/>
</dbReference>
<feature type="compositionally biased region" description="Pro residues" evidence="2">
    <location>
        <begin position="353"/>
        <end position="365"/>
    </location>
</feature>
<dbReference type="SMART" id="SM00577">
    <property type="entry name" value="CPDc"/>
    <property type="match status" value="1"/>
</dbReference>
<evidence type="ECO:0000313" key="4">
    <source>
        <dbReference type="EMBL" id="UYV67804.1"/>
    </source>
</evidence>
<dbReference type="InterPro" id="IPR004274">
    <property type="entry name" value="FCP1_dom"/>
</dbReference>
<dbReference type="EMBL" id="CP092867">
    <property type="protein sequence ID" value="UYV67804.1"/>
    <property type="molecule type" value="Genomic_DNA"/>
</dbReference>
<sequence>MSLISIVVKWNGNEYPIEDLYDNDSVADLKAEIQKKTGVLPARQKLLGLKYKGKAITEDIQLSELNLRPKMKIMMVGSLEDDIVNATTVPTNLPVVADDFDIEEEDVAVERSEIFLAKIQKRISSYEVKIFNEPRPAAELMRPYLHEFLTTAYEDYDIVIWSATSMKWINAKMNELGVASNPNYKIAFYLDYNGIIAALHSYGKVTSTKTLYITANGHASLSSAVFASGERKNIAKKKKSYWLKALNPLYKCLKGPAFNLNQVTRYHRKNELKRILPKNIPWNFARRRARRMQARPPRVTTSRPAWRPVHRTIALPVPRETGRTALKIYALDRTTASPSSRAERGAANRRVHPPPLHLPPRPEVPGPFADLNHRRDRCRGPKKSGPPGLTSRKPGRGRRPPPRNTVSTSNTAPNWSPSTTLDRMLGGTAGVIQITKVNGHQLLGLTNRGLAERLISEGLEVEGTLLRAFPFRKRAERITVGNLPFFVGDSAIINALSPYGRVTSIAPKQMKAGPYVYIDGRRDVFITLHEGITIERLPTRLDINIKGEAWPAYLSSGIRCSRCHGQGHRRAICPLLAGLANNTRSAPPTSPAGVLPPTTPAPPQRSATQPPAPAPSNPAMEIPGASPAARAVTPSTAPRPSPPVAPAVPMEEAPPAPPPVTPAPSLQAPDGHVPAAPTPDVEMSIIEETSTSSTSSTRHSTRDGLLSFIERNPGVSFAGTDALGLGREEVLDLLSPRTKAQKQGPLLSPPQSDALAGLIGQLLDLRSGGSSNIYKILRQVKAELRTTPAAVPPTFTLPAPRPAESTPPAPQEKESTPTMATPPPPPSAHMEDNPALTHWQMSQILHREFTKEPDLGPTSQTGIDHIELVDATLDPIDREGFIAQLLPTQKNNLAQLLGAFLERALDLDPYLRGKISELRAALPP</sequence>
<feature type="compositionally biased region" description="Pro residues" evidence="2">
    <location>
        <begin position="637"/>
        <end position="662"/>
    </location>
</feature>
<dbReference type="SMART" id="SM00213">
    <property type="entry name" value="UBQ"/>
    <property type="match status" value="1"/>
</dbReference>
<evidence type="ECO:0000256" key="2">
    <source>
        <dbReference type="SAM" id="MobiDB-lite"/>
    </source>
</evidence>
<name>A0ABY6KGD5_9ARAC</name>
<dbReference type="InterPro" id="IPR029071">
    <property type="entry name" value="Ubiquitin-like_domsf"/>
</dbReference>